<organism evidence="4">
    <name type="scientific">Paenibacillus sp. BIHB 4019</name>
    <dbReference type="NCBI Taxonomy" id="1870819"/>
    <lineage>
        <taxon>Bacteria</taxon>
        <taxon>Bacillati</taxon>
        <taxon>Bacillota</taxon>
        <taxon>Bacilli</taxon>
        <taxon>Bacillales</taxon>
        <taxon>Paenibacillaceae</taxon>
        <taxon>Paenibacillus</taxon>
    </lineage>
</organism>
<proteinExistence type="predicted"/>
<evidence type="ECO:0000256" key="1">
    <source>
        <dbReference type="ARBA" id="ARBA00023002"/>
    </source>
</evidence>
<gene>
    <name evidence="4" type="ORF">BBD42_17750</name>
</gene>
<dbReference type="Pfam" id="PF22725">
    <property type="entry name" value="GFO_IDH_MocA_C3"/>
    <property type="match status" value="1"/>
</dbReference>
<dbReference type="Gene3D" id="3.40.50.720">
    <property type="entry name" value="NAD(P)-binding Rossmann-like Domain"/>
    <property type="match status" value="1"/>
</dbReference>
<dbReference type="InterPro" id="IPR055170">
    <property type="entry name" value="GFO_IDH_MocA-like_dom"/>
</dbReference>
<dbReference type="EMBL" id="CP016808">
    <property type="protein sequence ID" value="ANY68116.1"/>
    <property type="molecule type" value="Genomic_DNA"/>
</dbReference>
<accession>A0A1B2DK94</accession>
<dbReference type="InterPro" id="IPR000683">
    <property type="entry name" value="Gfo/Idh/MocA-like_OxRdtase_N"/>
</dbReference>
<dbReference type="PANTHER" id="PTHR43818">
    <property type="entry name" value="BCDNA.GH03377"/>
    <property type="match status" value="1"/>
</dbReference>
<dbReference type="SUPFAM" id="SSF55347">
    <property type="entry name" value="Glyceraldehyde-3-phosphate dehydrogenase-like, C-terminal domain"/>
    <property type="match status" value="1"/>
</dbReference>
<evidence type="ECO:0000313" key="4">
    <source>
        <dbReference type="EMBL" id="ANY68116.1"/>
    </source>
</evidence>
<feature type="domain" description="Gfo/Idh/MocA-like oxidoreductase N-terminal" evidence="2">
    <location>
        <begin position="5"/>
        <end position="125"/>
    </location>
</feature>
<reference evidence="4" key="1">
    <citation type="submission" date="2016-08" db="EMBL/GenBank/DDBJ databases">
        <title>Complete Genome Seqeunce of Paenibacillus sp. BIHB 4019 from tea rhizoplane.</title>
        <authorList>
            <person name="Thakur R."/>
            <person name="Swarnkar M.K."/>
            <person name="Gulati A."/>
        </authorList>
    </citation>
    <scope>NUCLEOTIDE SEQUENCE [LARGE SCALE GENOMIC DNA]</scope>
    <source>
        <strain evidence="4">BIHB4019</strain>
    </source>
</reference>
<dbReference type="SUPFAM" id="SSF51735">
    <property type="entry name" value="NAD(P)-binding Rossmann-fold domains"/>
    <property type="match status" value="1"/>
</dbReference>
<feature type="domain" description="GFO/IDH/MocA-like oxidoreductase" evidence="3">
    <location>
        <begin position="136"/>
        <end position="262"/>
    </location>
</feature>
<keyword evidence="1" id="KW-0560">Oxidoreductase</keyword>
<dbReference type="InterPro" id="IPR036291">
    <property type="entry name" value="NAD(P)-bd_dom_sf"/>
</dbReference>
<dbReference type="GO" id="GO:0000166">
    <property type="term" value="F:nucleotide binding"/>
    <property type="evidence" value="ECO:0007669"/>
    <property type="project" value="InterPro"/>
</dbReference>
<dbReference type="Gene3D" id="3.30.360.10">
    <property type="entry name" value="Dihydrodipicolinate Reductase, domain 2"/>
    <property type="match status" value="1"/>
</dbReference>
<dbReference type="InterPro" id="IPR050463">
    <property type="entry name" value="Gfo/Idh/MocA_oxidrdct_glycsds"/>
</dbReference>
<dbReference type="RefSeq" id="WP_099519271.1">
    <property type="nucleotide sequence ID" value="NZ_CP016808.1"/>
</dbReference>
<name>A0A1B2DK94_9BACL</name>
<dbReference type="GO" id="GO:0016491">
    <property type="term" value="F:oxidoreductase activity"/>
    <property type="evidence" value="ECO:0007669"/>
    <property type="project" value="UniProtKB-KW"/>
</dbReference>
<sequence>MSKTLKIGIIGSGGIAGAHARAYKQMLGVEVAAVADIIPGRAKQFIEHWELPHAAAYEDYRQLLDTELDGVSICTPNVAHFQTTVDALNAGKHVMLEKPMSVTLEEAVTMAETALKTGNMLNIGFQPRYDPNMAIIRDLISSGELGKVYYVETGGGRRRGMPGGTFIRKDIAGAGAMADIGCYSLDMAMNALGYPKPLTVSAFTSNHFGTNPLYHKEADKFDVEDFGVAMIRFEGDIVLNFKISWAMHMDSLGAALFLGTNAGLKVTPSGSGPWSGVFDGSVGSITMFHDVQGHHTESPIPVIQHQTDLFHAKVWDFAEAVRDGRPAPIPGSQIVRNQAVIDGIIRSAQTKKEVDIFLPSPFA</sequence>
<dbReference type="Pfam" id="PF01408">
    <property type="entry name" value="GFO_IDH_MocA"/>
    <property type="match status" value="1"/>
</dbReference>
<evidence type="ECO:0000259" key="3">
    <source>
        <dbReference type="Pfam" id="PF22725"/>
    </source>
</evidence>
<dbReference type="PANTHER" id="PTHR43818:SF11">
    <property type="entry name" value="BCDNA.GH03377"/>
    <property type="match status" value="1"/>
</dbReference>
<evidence type="ECO:0000259" key="2">
    <source>
        <dbReference type="Pfam" id="PF01408"/>
    </source>
</evidence>
<dbReference type="AlphaFoldDB" id="A0A1B2DK94"/>
<protein>
    <submittedName>
        <fullName evidence="4">Oxidoreductase</fullName>
    </submittedName>
</protein>